<organism evidence="1">
    <name type="scientific">viral metagenome</name>
    <dbReference type="NCBI Taxonomy" id="1070528"/>
    <lineage>
        <taxon>unclassified sequences</taxon>
        <taxon>metagenomes</taxon>
        <taxon>organismal metagenomes</taxon>
    </lineage>
</organism>
<dbReference type="CDD" id="cd00761">
    <property type="entry name" value="Glyco_tranf_GTA_type"/>
    <property type="match status" value="1"/>
</dbReference>
<dbReference type="AlphaFoldDB" id="A0A6C0CLD3"/>
<reference evidence="1" key="1">
    <citation type="journal article" date="2020" name="Nature">
        <title>Giant virus diversity and host interactions through global metagenomics.</title>
        <authorList>
            <person name="Schulz F."/>
            <person name="Roux S."/>
            <person name="Paez-Espino D."/>
            <person name="Jungbluth S."/>
            <person name="Walsh D.A."/>
            <person name="Denef V.J."/>
            <person name="McMahon K.D."/>
            <person name="Konstantinidis K.T."/>
            <person name="Eloe-Fadrosh E.A."/>
            <person name="Kyrpides N.C."/>
            <person name="Woyke T."/>
        </authorList>
    </citation>
    <scope>NUCLEOTIDE SEQUENCE</scope>
    <source>
        <strain evidence="1">GVMAG-M-3300021354-14</strain>
    </source>
</reference>
<evidence type="ECO:0008006" key="2">
    <source>
        <dbReference type="Google" id="ProtNLM"/>
    </source>
</evidence>
<dbReference type="EMBL" id="MN739448">
    <property type="protein sequence ID" value="QHT05027.1"/>
    <property type="molecule type" value="Genomic_DNA"/>
</dbReference>
<accession>A0A6C0CLD3</accession>
<sequence length="111" mass="12948">MYVIDNGSTDDTKILLEPHISTGFVSYFYVPEPMSQKSSYNTVYKNHARDECDWLMVNDVDEYVFGVSKPFNESRIANTKVTFKPPMSTIWTSISTHMKEKNTTFLTRWFV</sequence>
<proteinExistence type="predicted"/>
<protein>
    <recommendedName>
        <fullName evidence="2">Glycosyltransferase 2-like domain-containing protein</fullName>
    </recommendedName>
</protein>
<name>A0A6C0CLD3_9ZZZZ</name>
<evidence type="ECO:0000313" key="1">
    <source>
        <dbReference type="EMBL" id="QHT05027.1"/>
    </source>
</evidence>